<comment type="catalytic activity">
    <reaction evidence="1 3">
        <text>aldehydo-D-ribose 5-phosphate = D-ribulose 5-phosphate</text>
        <dbReference type="Rhea" id="RHEA:14657"/>
        <dbReference type="ChEBI" id="CHEBI:58121"/>
        <dbReference type="ChEBI" id="CHEBI:58273"/>
        <dbReference type="EC" id="5.3.1.6"/>
    </reaction>
</comment>
<gene>
    <name evidence="3 4" type="primary">rpiA</name>
    <name evidence="4" type="ORF">JGUZn3_02180</name>
</gene>
<dbReference type="EMBL" id="CP060244">
    <property type="protein sequence ID" value="QNT77476.1"/>
    <property type="molecule type" value="Genomic_DNA"/>
</dbReference>
<evidence type="ECO:0000256" key="3">
    <source>
        <dbReference type="HAMAP-Rule" id="MF_00170"/>
    </source>
</evidence>
<accession>A0A7H1NNW6</accession>
<dbReference type="InterPro" id="IPR037171">
    <property type="entry name" value="NagB/RpiA_transferase-like"/>
</dbReference>
<dbReference type="NCBIfam" id="TIGR00021">
    <property type="entry name" value="rpiA"/>
    <property type="match status" value="1"/>
</dbReference>
<feature type="binding site" evidence="3">
    <location>
        <begin position="100"/>
        <end position="103"/>
    </location>
    <ligand>
        <name>substrate</name>
    </ligand>
</feature>
<dbReference type="GO" id="GO:0004751">
    <property type="term" value="F:ribose-5-phosphate isomerase activity"/>
    <property type="evidence" value="ECO:0007669"/>
    <property type="project" value="UniProtKB-UniRule"/>
</dbReference>
<organism evidence="4 5">
    <name type="scientific">Entomobacter blattae</name>
    <dbReference type="NCBI Taxonomy" id="2762277"/>
    <lineage>
        <taxon>Bacteria</taxon>
        <taxon>Pseudomonadati</taxon>
        <taxon>Pseudomonadota</taxon>
        <taxon>Alphaproteobacteria</taxon>
        <taxon>Acetobacterales</taxon>
        <taxon>Acetobacteraceae</taxon>
        <taxon>Entomobacter</taxon>
    </lineage>
</organism>
<feature type="binding site" evidence="3">
    <location>
        <begin position="30"/>
        <end position="33"/>
    </location>
    <ligand>
        <name>substrate</name>
    </ligand>
</feature>
<dbReference type="GO" id="GO:0009052">
    <property type="term" value="P:pentose-phosphate shunt, non-oxidative branch"/>
    <property type="evidence" value="ECO:0007669"/>
    <property type="project" value="UniProtKB-UniRule"/>
</dbReference>
<dbReference type="HAMAP" id="MF_00170">
    <property type="entry name" value="Rib_5P_isom_A"/>
    <property type="match status" value="1"/>
</dbReference>
<protein>
    <recommendedName>
        <fullName evidence="3">Ribose-5-phosphate isomerase A</fullName>
        <ecNumber evidence="3">5.3.1.6</ecNumber>
    </recommendedName>
    <alternativeName>
        <fullName evidence="3">Phosphoriboisomerase A</fullName>
        <shortName evidence="3">PRI</shortName>
    </alternativeName>
</protein>
<dbReference type="Gene3D" id="3.40.50.1360">
    <property type="match status" value="1"/>
</dbReference>
<dbReference type="SMART" id="SM01134">
    <property type="entry name" value="DeoRC"/>
    <property type="match status" value="1"/>
</dbReference>
<evidence type="ECO:0000256" key="2">
    <source>
        <dbReference type="ARBA" id="ARBA00023235"/>
    </source>
</evidence>
<comment type="subunit">
    <text evidence="3">Homodimer.</text>
</comment>
<keyword evidence="2 3" id="KW-0413">Isomerase</keyword>
<dbReference type="Pfam" id="PF06026">
    <property type="entry name" value="Rib_5-P_isom_A"/>
    <property type="match status" value="1"/>
</dbReference>
<dbReference type="Gene3D" id="3.30.70.260">
    <property type="match status" value="1"/>
</dbReference>
<dbReference type="GO" id="GO:0005829">
    <property type="term" value="C:cytosol"/>
    <property type="evidence" value="ECO:0007669"/>
    <property type="project" value="TreeGrafter"/>
</dbReference>
<dbReference type="FunFam" id="3.40.50.1360:FF:000001">
    <property type="entry name" value="Ribose-5-phosphate isomerase A"/>
    <property type="match status" value="1"/>
</dbReference>
<name>A0A7H1NNW6_9PROT</name>
<dbReference type="PANTHER" id="PTHR11934">
    <property type="entry name" value="RIBOSE-5-PHOSPHATE ISOMERASE"/>
    <property type="match status" value="1"/>
</dbReference>
<feature type="binding site" evidence="3">
    <location>
        <position position="127"/>
    </location>
    <ligand>
        <name>substrate</name>
    </ligand>
</feature>
<comment type="function">
    <text evidence="3">Catalyzes the reversible conversion of ribose-5-phosphate to ribulose 5-phosphate.</text>
</comment>
<dbReference type="PANTHER" id="PTHR11934:SF0">
    <property type="entry name" value="RIBOSE-5-PHOSPHATE ISOMERASE"/>
    <property type="match status" value="1"/>
</dbReference>
<dbReference type="KEGG" id="ebla:JGUZn3_02180"/>
<dbReference type="RefSeq" id="WP_203413951.1">
    <property type="nucleotide sequence ID" value="NZ_CP060244.1"/>
</dbReference>
<comment type="pathway">
    <text evidence="3">Carbohydrate degradation; pentose phosphate pathway; D-ribose 5-phosphate from D-ribulose 5-phosphate (non-oxidative stage): step 1/1.</text>
</comment>
<dbReference type="SUPFAM" id="SSF100950">
    <property type="entry name" value="NagB/RpiA/CoA transferase-like"/>
    <property type="match status" value="1"/>
</dbReference>
<dbReference type="Proteomes" id="UP000516349">
    <property type="component" value="Chromosome"/>
</dbReference>
<dbReference type="CDD" id="cd01398">
    <property type="entry name" value="RPI_A"/>
    <property type="match status" value="1"/>
</dbReference>
<sequence length="230" mass="24501">MSDIALPYKKEVGEIAASLVQDGMIVGLGSGSTATCFVESLGRRVTQQGLRCIGIPTSVATAKLAISLGIELTDFIHHSVIDVTFDGADEIEEGSLNLIKGLGGALLREKIVAAASKKLVIVADETKMVKQLGEHTPVPVEVTPFGWESTAHQLSHLGAQVAQRWGNDGKLFITDGGNIILDCHFKEVKDARKLERDIGSVVGVVESGLFIDRTAEVLIAGSHGIKRLEH</sequence>
<feature type="binding site" evidence="3">
    <location>
        <begin position="86"/>
        <end position="89"/>
    </location>
    <ligand>
        <name>substrate</name>
    </ligand>
</feature>
<dbReference type="EC" id="5.3.1.6" evidence="3"/>
<comment type="similarity">
    <text evidence="3">Belongs to the ribose 5-phosphate isomerase family.</text>
</comment>
<dbReference type="InterPro" id="IPR020672">
    <property type="entry name" value="Ribose5P_isomerase_typA_subgr"/>
</dbReference>
<dbReference type="NCBIfam" id="NF001924">
    <property type="entry name" value="PRK00702.1"/>
    <property type="match status" value="1"/>
</dbReference>
<dbReference type="UniPathway" id="UPA00115">
    <property type="reaction ID" value="UER00412"/>
</dbReference>
<dbReference type="SUPFAM" id="SSF75445">
    <property type="entry name" value="D-ribose-5-phosphate isomerase (RpiA), lid domain"/>
    <property type="match status" value="1"/>
</dbReference>
<evidence type="ECO:0000313" key="4">
    <source>
        <dbReference type="EMBL" id="QNT77476.1"/>
    </source>
</evidence>
<evidence type="ECO:0000313" key="5">
    <source>
        <dbReference type="Proteomes" id="UP000516349"/>
    </source>
</evidence>
<dbReference type="GO" id="GO:0006014">
    <property type="term" value="P:D-ribose metabolic process"/>
    <property type="evidence" value="ECO:0007669"/>
    <property type="project" value="TreeGrafter"/>
</dbReference>
<feature type="active site" description="Proton acceptor" evidence="3">
    <location>
        <position position="109"/>
    </location>
</feature>
<reference evidence="4 5" key="1">
    <citation type="submission" date="2020-08" db="EMBL/GenBank/DDBJ databases">
        <title>Complete genome sequence of Entomobacter blattae G55GP.</title>
        <authorList>
            <person name="Poehlein A."/>
            <person name="Guzman J."/>
            <person name="Daniel R."/>
            <person name="Vilcinskas A."/>
        </authorList>
    </citation>
    <scope>NUCLEOTIDE SEQUENCE [LARGE SCALE GENOMIC DNA]</scope>
    <source>
        <strain evidence="4 5">G55GP</strain>
    </source>
</reference>
<keyword evidence="5" id="KW-1185">Reference proteome</keyword>
<evidence type="ECO:0000256" key="1">
    <source>
        <dbReference type="ARBA" id="ARBA00001713"/>
    </source>
</evidence>
<dbReference type="AlphaFoldDB" id="A0A7H1NNW6"/>
<proteinExistence type="inferred from homology"/>
<dbReference type="InterPro" id="IPR004788">
    <property type="entry name" value="Ribose5P_isomerase_type_A"/>
</dbReference>